<keyword evidence="2" id="KW-1185">Reference proteome</keyword>
<evidence type="ECO:0000313" key="2">
    <source>
        <dbReference type="Proteomes" id="UP001160625"/>
    </source>
</evidence>
<reference evidence="1" key="1">
    <citation type="submission" date="2023-04" db="EMBL/GenBank/DDBJ databases">
        <title>Sphingomonas sp. MAHUQ-71 isolated from rice field.</title>
        <authorList>
            <person name="Huq M.A."/>
        </authorList>
    </citation>
    <scope>NUCLEOTIDE SEQUENCE</scope>
    <source>
        <strain evidence="1">MAHUQ-71</strain>
    </source>
</reference>
<dbReference type="RefSeq" id="WP_281046008.1">
    <property type="nucleotide sequence ID" value="NZ_JARYGZ010000003.1"/>
</dbReference>
<organism evidence="1 2">
    <name type="scientific">Sphingomonas oryzagri</name>
    <dbReference type="NCBI Taxonomy" id="3042314"/>
    <lineage>
        <taxon>Bacteria</taxon>
        <taxon>Pseudomonadati</taxon>
        <taxon>Pseudomonadota</taxon>
        <taxon>Alphaproteobacteria</taxon>
        <taxon>Sphingomonadales</taxon>
        <taxon>Sphingomonadaceae</taxon>
        <taxon>Sphingomonas</taxon>
    </lineage>
</organism>
<name>A0ABT6N6D4_9SPHN</name>
<gene>
    <name evidence="1" type="ORF">QGN17_18135</name>
</gene>
<accession>A0ABT6N6D4</accession>
<sequence>MYTFQFDAACELLDIRWQGPFTPLAVADYARKLKSRFIAEGFRPGYLLRMDMTDSFVQPREVLGAFYESFYDFPKARRIAIVTPSAVARMQVRRIMTQPYLRIFETAGPALDWLLEPELV</sequence>
<protein>
    <submittedName>
        <fullName evidence="1">STAS/SEC14 domain-containing protein</fullName>
    </submittedName>
</protein>
<comment type="caution">
    <text evidence="1">The sequence shown here is derived from an EMBL/GenBank/DDBJ whole genome shotgun (WGS) entry which is preliminary data.</text>
</comment>
<proteinExistence type="predicted"/>
<evidence type="ECO:0000313" key="1">
    <source>
        <dbReference type="EMBL" id="MDH7640658.1"/>
    </source>
</evidence>
<dbReference type="Proteomes" id="UP001160625">
    <property type="component" value="Unassembled WGS sequence"/>
</dbReference>
<dbReference type="EMBL" id="JARYGZ010000003">
    <property type="protein sequence ID" value="MDH7640658.1"/>
    <property type="molecule type" value="Genomic_DNA"/>
</dbReference>